<dbReference type="EMBL" id="CM031825">
    <property type="protein sequence ID" value="KAG6729956.1"/>
    <property type="molecule type" value="Genomic_DNA"/>
</dbReference>
<accession>A0A922G1Z0</accession>
<dbReference type="Proteomes" id="UP000811246">
    <property type="component" value="Chromosome 1"/>
</dbReference>
<evidence type="ECO:0008006" key="3">
    <source>
        <dbReference type="Google" id="ProtNLM"/>
    </source>
</evidence>
<reference evidence="1" key="1">
    <citation type="submission" date="2021-01" db="EMBL/GenBank/DDBJ databases">
        <authorList>
            <person name="Lovell J.T."/>
            <person name="Bentley N."/>
            <person name="Bhattarai G."/>
            <person name="Jenkins J.W."/>
            <person name="Sreedasyam A."/>
            <person name="Alarcon Y."/>
            <person name="Bock C."/>
            <person name="Boston L."/>
            <person name="Carlson J."/>
            <person name="Cervantes K."/>
            <person name="Clermont K."/>
            <person name="Krom N."/>
            <person name="Kubenka K."/>
            <person name="Mamidi S."/>
            <person name="Mattison C."/>
            <person name="Monteros M."/>
            <person name="Pisani C."/>
            <person name="Plott C."/>
            <person name="Rajasekar S."/>
            <person name="Rhein H.S."/>
            <person name="Rohla C."/>
            <person name="Song M."/>
            <person name="Hilaire R.S."/>
            <person name="Shu S."/>
            <person name="Wells L."/>
            <person name="Wang X."/>
            <person name="Webber J."/>
            <person name="Heerema R.J."/>
            <person name="Klein P."/>
            <person name="Conner P."/>
            <person name="Grauke L."/>
            <person name="Grimwood J."/>
            <person name="Schmutz J."/>
            <person name="Randall J.J."/>
        </authorList>
    </citation>
    <scope>NUCLEOTIDE SEQUENCE</scope>
    <source>
        <tissue evidence="1">Leaf</tissue>
    </source>
</reference>
<evidence type="ECO:0000313" key="1">
    <source>
        <dbReference type="EMBL" id="KAG6729956.1"/>
    </source>
</evidence>
<gene>
    <name evidence="1" type="ORF">I3842_01G056800</name>
</gene>
<evidence type="ECO:0000313" key="2">
    <source>
        <dbReference type="Proteomes" id="UP000811246"/>
    </source>
</evidence>
<dbReference type="AlphaFoldDB" id="A0A922G1Z0"/>
<name>A0A922G1Z0_CARIL</name>
<proteinExistence type="predicted"/>
<sequence length="69" mass="7963">MVTRLRTSFRSGGEGRDLWKVGFYDPIKNQTYLNLLAILYFLEKSAQPKGTIHDISKVARVLMELSFNQ</sequence>
<organism evidence="1 2">
    <name type="scientific">Carya illinoinensis</name>
    <name type="common">Pecan</name>
    <dbReference type="NCBI Taxonomy" id="32201"/>
    <lineage>
        <taxon>Eukaryota</taxon>
        <taxon>Viridiplantae</taxon>
        <taxon>Streptophyta</taxon>
        <taxon>Embryophyta</taxon>
        <taxon>Tracheophyta</taxon>
        <taxon>Spermatophyta</taxon>
        <taxon>Magnoliopsida</taxon>
        <taxon>eudicotyledons</taxon>
        <taxon>Gunneridae</taxon>
        <taxon>Pentapetalae</taxon>
        <taxon>rosids</taxon>
        <taxon>fabids</taxon>
        <taxon>Fagales</taxon>
        <taxon>Juglandaceae</taxon>
        <taxon>Carya</taxon>
    </lineage>
</organism>
<comment type="caution">
    <text evidence="1">The sequence shown here is derived from an EMBL/GenBank/DDBJ whole genome shotgun (WGS) entry which is preliminary data.</text>
</comment>
<protein>
    <recommendedName>
        <fullName evidence="3">Ribosomal protein S16</fullName>
    </recommendedName>
</protein>